<accession>X1I0T8</accession>
<keyword evidence="1" id="KW-0472">Membrane</keyword>
<evidence type="ECO:0000256" key="1">
    <source>
        <dbReference type="SAM" id="Phobius"/>
    </source>
</evidence>
<feature type="non-terminal residue" evidence="2">
    <location>
        <position position="1"/>
    </location>
</feature>
<comment type="caution">
    <text evidence="2">The sequence shown here is derived from an EMBL/GenBank/DDBJ whole genome shotgun (WGS) entry which is preliminary data.</text>
</comment>
<dbReference type="EMBL" id="BARU01017388">
    <property type="protein sequence ID" value="GAH59694.1"/>
    <property type="molecule type" value="Genomic_DNA"/>
</dbReference>
<feature type="transmembrane region" description="Helical" evidence="1">
    <location>
        <begin position="21"/>
        <end position="37"/>
    </location>
</feature>
<reference evidence="2" key="1">
    <citation type="journal article" date="2014" name="Front. Microbiol.">
        <title>High frequency of phylogenetically diverse reductive dehalogenase-homologous genes in deep subseafloor sedimentary metagenomes.</title>
        <authorList>
            <person name="Kawai M."/>
            <person name="Futagami T."/>
            <person name="Toyoda A."/>
            <person name="Takaki Y."/>
            <person name="Nishi S."/>
            <person name="Hori S."/>
            <person name="Arai W."/>
            <person name="Tsubouchi T."/>
            <person name="Morono Y."/>
            <person name="Uchiyama I."/>
            <person name="Ito T."/>
            <person name="Fujiyama A."/>
            <person name="Inagaki F."/>
            <person name="Takami H."/>
        </authorList>
    </citation>
    <scope>NUCLEOTIDE SEQUENCE</scope>
    <source>
        <strain evidence="2">Expedition CK06-06</strain>
    </source>
</reference>
<dbReference type="AlphaFoldDB" id="X1I0T8"/>
<protein>
    <submittedName>
        <fullName evidence="2">Uncharacterized protein</fullName>
    </submittedName>
</protein>
<name>X1I0T8_9ZZZZ</name>
<organism evidence="2">
    <name type="scientific">marine sediment metagenome</name>
    <dbReference type="NCBI Taxonomy" id="412755"/>
    <lineage>
        <taxon>unclassified sequences</taxon>
        <taxon>metagenomes</taxon>
        <taxon>ecological metagenomes</taxon>
    </lineage>
</organism>
<keyword evidence="1" id="KW-0812">Transmembrane</keyword>
<proteinExistence type="predicted"/>
<keyword evidence="1" id="KW-1133">Transmembrane helix</keyword>
<gene>
    <name evidence="2" type="ORF">S03H2_28853</name>
</gene>
<sequence length="70" mass="7758">REKRSQKNKDKRMTANSGISKKWGIVGIAIAAMVALADKTEPLAYYAFFGITIVTIVYLIVQGLIDKGRE</sequence>
<feature type="transmembrane region" description="Helical" evidence="1">
    <location>
        <begin position="43"/>
        <end position="65"/>
    </location>
</feature>
<evidence type="ECO:0000313" key="2">
    <source>
        <dbReference type="EMBL" id="GAH59694.1"/>
    </source>
</evidence>